<dbReference type="InterPro" id="IPR010255">
    <property type="entry name" value="Haem_peroxidase_sf"/>
</dbReference>
<dbReference type="EMBL" id="LPNM01000012">
    <property type="protein sequence ID" value="OEJ80473.1"/>
    <property type="molecule type" value="Genomic_DNA"/>
</dbReference>
<evidence type="ECO:0000256" key="9">
    <source>
        <dbReference type="ARBA" id="ARBA00023002"/>
    </source>
</evidence>
<evidence type="ECO:0000256" key="2">
    <source>
        <dbReference type="ARBA" id="ARBA00004305"/>
    </source>
</evidence>
<evidence type="ECO:0000256" key="12">
    <source>
        <dbReference type="ARBA" id="ARBA00038574"/>
    </source>
</evidence>
<evidence type="ECO:0000256" key="1">
    <source>
        <dbReference type="ARBA" id="ARBA00003917"/>
    </source>
</evidence>
<keyword evidence="18" id="KW-1185">Reference proteome</keyword>
<dbReference type="InParanoid" id="A0A1E5R1M8"/>
<keyword evidence="8" id="KW-0809">Transit peptide</keyword>
<dbReference type="GO" id="GO:0042744">
    <property type="term" value="P:hydrogen peroxide catabolic process"/>
    <property type="evidence" value="ECO:0007669"/>
    <property type="project" value="TreeGrafter"/>
</dbReference>
<dbReference type="OrthoDB" id="2859658at2759"/>
<sequence>MSFVRTVSNKLFLTTAASVAVGGSTFMYYNNTHMNTMNNRLSNNAPKSSELAKPVDIFDKTDYQKIYNQIATKLREEDEYDNYIGYGPVLVRIAWHASGTFRPHEKIPAGTYGGTMRFDKELDDPSNMGLRNAFNFLKPIYDENKDKISHGDLITLGGVCAIQEMQGPKIPWRSGRKDLPFDKTPENGRLPDASRDATYVRNYYHGLNFLDDKEIVALLGAHCLGKTHLKNSGYEGPWGAASNMFTNEFFKNLLNEKWELKTNEAGNKQWDSPKGYMMLPTDMALVQDNKFKKLVEQFANDEQYFFKVFSKSFSKLIENGIEFPENRKVWLFKTLDEQEE</sequence>
<dbReference type="PRINTS" id="PR00458">
    <property type="entry name" value="PEROXIDASE"/>
</dbReference>
<dbReference type="GO" id="GO:0034599">
    <property type="term" value="P:cellular response to oxidative stress"/>
    <property type="evidence" value="ECO:0007669"/>
    <property type="project" value="InterPro"/>
</dbReference>
<dbReference type="GO" id="GO:0020037">
    <property type="term" value="F:heme binding"/>
    <property type="evidence" value="ECO:0007669"/>
    <property type="project" value="UniProtKB-UniRule"/>
</dbReference>
<comment type="subcellular location">
    <subcellularLocation>
        <location evidence="3">Mitochondrion intermembrane space</location>
    </subcellularLocation>
    <subcellularLocation>
        <location evidence="2">Mitochondrion matrix</location>
    </subcellularLocation>
</comment>
<dbReference type="FunCoup" id="A0A1E5R1M8">
    <property type="interactions" value="89"/>
</dbReference>
<evidence type="ECO:0000256" key="3">
    <source>
        <dbReference type="ARBA" id="ARBA00004569"/>
    </source>
</evidence>
<evidence type="ECO:0000256" key="7">
    <source>
        <dbReference type="ARBA" id="ARBA00022723"/>
    </source>
</evidence>
<comment type="subunit">
    <text evidence="12">Forms a one-to-one complex with cytochrome c.</text>
</comment>
<evidence type="ECO:0000256" key="5">
    <source>
        <dbReference type="ARBA" id="ARBA00022559"/>
    </source>
</evidence>
<keyword evidence="10" id="KW-0408">Iron</keyword>
<evidence type="ECO:0000256" key="8">
    <source>
        <dbReference type="ARBA" id="ARBA00022946"/>
    </source>
</evidence>
<feature type="region of interest" description="Disordered" evidence="15">
    <location>
        <begin position="173"/>
        <end position="192"/>
    </location>
</feature>
<dbReference type="InterPro" id="IPR019794">
    <property type="entry name" value="Peroxidases_AS"/>
</dbReference>
<proteinExistence type="inferred from homology"/>
<dbReference type="STRING" id="56408.A0A1E5R1M8"/>
<dbReference type="Pfam" id="PF00141">
    <property type="entry name" value="peroxidase"/>
    <property type="match status" value="1"/>
</dbReference>
<evidence type="ECO:0000256" key="10">
    <source>
        <dbReference type="ARBA" id="ARBA00023004"/>
    </source>
</evidence>
<evidence type="ECO:0000256" key="11">
    <source>
        <dbReference type="ARBA" id="ARBA00023128"/>
    </source>
</evidence>
<evidence type="ECO:0000256" key="6">
    <source>
        <dbReference type="ARBA" id="ARBA00022617"/>
    </source>
</evidence>
<dbReference type="PROSITE" id="PS00436">
    <property type="entry name" value="PEROXIDASE_2"/>
    <property type="match status" value="1"/>
</dbReference>
<accession>A0A1E5R1M8</accession>
<dbReference type="Proteomes" id="UP000095728">
    <property type="component" value="Unassembled WGS sequence"/>
</dbReference>
<dbReference type="GO" id="GO:0005758">
    <property type="term" value="C:mitochondrial intermembrane space"/>
    <property type="evidence" value="ECO:0007669"/>
    <property type="project" value="UniProtKB-SubCell"/>
</dbReference>
<dbReference type="Gene3D" id="1.10.520.10">
    <property type="match status" value="1"/>
</dbReference>
<dbReference type="AlphaFoldDB" id="A0A1E5R1M8"/>
<dbReference type="InterPro" id="IPR044831">
    <property type="entry name" value="Ccp1-like"/>
</dbReference>
<evidence type="ECO:0000256" key="4">
    <source>
        <dbReference type="ARBA" id="ARBA00005997"/>
    </source>
</evidence>
<dbReference type="SUPFAM" id="SSF48113">
    <property type="entry name" value="Heme-dependent peroxidases"/>
    <property type="match status" value="1"/>
</dbReference>
<protein>
    <recommendedName>
        <fullName evidence="14">Peroxidase</fullName>
        <ecNumber evidence="14">1.11.1.-</ecNumber>
    </recommendedName>
</protein>
<comment type="catalytic activity">
    <reaction evidence="13">
        <text>2 Fe(II)-[cytochrome c] + H2O2 + 2 H(+) = 2 Fe(III)-[cytochrome c] + 2 H2O</text>
        <dbReference type="Rhea" id="RHEA:16581"/>
        <dbReference type="Rhea" id="RHEA-COMP:10350"/>
        <dbReference type="Rhea" id="RHEA-COMP:14399"/>
        <dbReference type="ChEBI" id="CHEBI:15377"/>
        <dbReference type="ChEBI" id="CHEBI:15378"/>
        <dbReference type="ChEBI" id="CHEBI:16240"/>
        <dbReference type="ChEBI" id="CHEBI:29033"/>
        <dbReference type="ChEBI" id="CHEBI:29034"/>
        <dbReference type="EC" id="1.11.1.5"/>
    </reaction>
</comment>
<evidence type="ECO:0000256" key="13">
    <source>
        <dbReference type="ARBA" id="ARBA00049265"/>
    </source>
</evidence>
<gene>
    <name evidence="17" type="ORF">AWRI3579_g4392</name>
</gene>
<evidence type="ECO:0000256" key="14">
    <source>
        <dbReference type="RuleBase" id="RU363051"/>
    </source>
</evidence>
<dbReference type="PROSITE" id="PS50873">
    <property type="entry name" value="PEROXIDASE_4"/>
    <property type="match status" value="1"/>
</dbReference>
<evidence type="ECO:0000256" key="15">
    <source>
        <dbReference type="SAM" id="MobiDB-lite"/>
    </source>
</evidence>
<dbReference type="FunFam" id="1.10.520.10:FF:000005">
    <property type="entry name" value="Cytochrome c peroxidase"/>
    <property type="match status" value="1"/>
</dbReference>
<dbReference type="PRINTS" id="PR00459">
    <property type="entry name" value="ASPEROXIDASE"/>
</dbReference>
<keyword evidence="11" id="KW-0496">Mitochondrion</keyword>
<name>A0A1E5R1M8_9ASCO</name>
<dbReference type="InterPro" id="IPR002207">
    <property type="entry name" value="Peroxidase_I"/>
</dbReference>
<feature type="domain" description="Plant heme peroxidase family profile" evidence="16">
    <location>
        <begin position="148"/>
        <end position="328"/>
    </location>
</feature>
<comment type="function">
    <text evidence="1">Destroys radicals which are normally produced within the cells and which are toxic to biological systems.</text>
</comment>
<reference evidence="18" key="1">
    <citation type="journal article" date="2016" name="Genome Announc.">
        <title>Genome sequences of three species of Hanseniaspora isolated from spontaneous wine fermentations.</title>
        <authorList>
            <person name="Sternes P.R."/>
            <person name="Lee D."/>
            <person name="Kutyna D.R."/>
            <person name="Borneman A.R."/>
        </authorList>
    </citation>
    <scope>NUCLEOTIDE SEQUENCE [LARGE SCALE GENOMIC DNA]</scope>
    <source>
        <strain evidence="18">AWRI3579</strain>
    </source>
</reference>
<keyword evidence="7" id="KW-0479">Metal-binding</keyword>
<feature type="compositionally biased region" description="Basic and acidic residues" evidence="15">
    <location>
        <begin position="175"/>
        <end position="186"/>
    </location>
</feature>
<comment type="similarity">
    <text evidence="4">Belongs to the peroxidase family. Cytochrome c peroxidase subfamily.</text>
</comment>
<keyword evidence="5 14" id="KW-0575">Peroxidase</keyword>
<comment type="caution">
    <text evidence="17">The sequence shown here is derived from an EMBL/GenBank/DDBJ whole genome shotgun (WGS) entry which is preliminary data.</text>
</comment>
<evidence type="ECO:0000259" key="16">
    <source>
        <dbReference type="PROSITE" id="PS50873"/>
    </source>
</evidence>
<dbReference type="GO" id="GO:0000302">
    <property type="term" value="P:response to reactive oxygen species"/>
    <property type="evidence" value="ECO:0007669"/>
    <property type="project" value="TreeGrafter"/>
</dbReference>
<dbReference type="InterPro" id="IPR002016">
    <property type="entry name" value="Haem_peroxidase"/>
</dbReference>
<dbReference type="EC" id="1.11.1.-" evidence="14"/>
<dbReference type="GO" id="GO:0046872">
    <property type="term" value="F:metal ion binding"/>
    <property type="evidence" value="ECO:0007669"/>
    <property type="project" value="UniProtKB-UniRule"/>
</dbReference>
<keyword evidence="6" id="KW-0349">Heme</keyword>
<evidence type="ECO:0000313" key="17">
    <source>
        <dbReference type="EMBL" id="OEJ80473.1"/>
    </source>
</evidence>
<dbReference type="Gene3D" id="1.10.420.10">
    <property type="entry name" value="Peroxidase, domain 2"/>
    <property type="match status" value="1"/>
</dbReference>
<evidence type="ECO:0000313" key="18">
    <source>
        <dbReference type="Proteomes" id="UP000095728"/>
    </source>
</evidence>
<keyword evidence="9 14" id="KW-0560">Oxidoreductase</keyword>
<organism evidence="17 18">
    <name type="scientific">Hanseniaspora osmophila</name>
    <dbReference type="NCBI Taxonomy" id="56408"/>
    <lineage>
        <taxon>Eukaryota</taxon>
        <taxon>Fungi</taxon>
        <taxon>Dikarya</taxon>
        <taxon>Ascomycota</taxon>
        <taxon>Saccharomycotina</taxon>
        <taxon>Saccharomycetes</taxon>
        <taxon>Saccharomycodales</taxon>
        <taxon>Saccharomycodaceae</taxon>
        <taxon>Hanseniaspora</taxon>
    </lineage>
</organism>
<dbReference type="PANTHER" id="PTHR31356">
    <property type="entry name" value="THYLAKOID LUMENAL 29 KDA PROTEIN, CHLOROPLASTIC-RELATED"/>
    <property type="match status" value="1"/>
</dbReference>
<dbReference type="PANTHER" id="PTHR31356:SF58">
    <property type="entry name" value="CYTOCHROME C PEROXIDASE, MITOCHONDRIAL"/>
    <property type="match status" value="1"/>
</dbReference>
<dbReference type="GO" id="GO:0005759">
    <property type="term" value="C:mitochondrial matrix"/>
    <property type="evidence" value="ECO:0007669"/>
    <property type="project" value="UniProtKB-SubCell"/>
</dbReference>
<dbReference type="GO" id="GO:0004130">
    <property type="term" value="F:cytochrome-c peroxidase activity"/>
    <property type="evidence" value="ECO:0007669"/>
    <property type="project" value="UniProtKB-EC"/>
</dbReference>